<dbReference type="PATRIC" id="fig|796937.3.peg.2023"/>
<comment type="pathway">
    <text evidence="10">Lipid metabolism; phospholipid metabolism.</text>
</comment>
<feature type="transmembrane region" description="Helical" evidence="10">
    <location>
        <begin position="111"/>
        <end position="133"/>
    </location>
</feature>
<gene>
    <name evidence="10" type="primary">plsY</name>
    <name evidence="11" type="ORF">HMPREF9629_00788</name>
</gene>
<evidence type="ECO:0000256" key="2">
    <source>
        <dbReference type="ARBA" id="ARBA00022516"/>
    </source>
</evidence>
<protein>
    <recommendedName>
        <fullName evidence="10">Glycerol-3-phosphate acyltransferase</fullName>
    </recommendedName>
    <alternativeName>
        <fullName evidence="10">Acyl-PO4 G3P acyltransferase</fullName>
    </alternativeName>
    <alternativeName>
        <fullName evidence="10">Acyl-phosphate--glycerol-3-phosphate acyltransferase</fullName>
    </alternativeName>
    <alternativeName>
        <fullName evidence="10">G3P acyltransferase</fullName>
        <shortName evidence="10">GPAT</shortName>
        <ecNumber evidence="10">2.3.1.275</ecNumber>
    </alternativeName>
    <alternativeName>
        <fullName evidence="10">Lysophosphatidic acid synthase</fullName>
        <shortName evidence="10">LPA synthase</shortName>
    </alternativeName>
</protein>
<dbReference type="PANTHER" id="PTHR30309">
    <property type="entry name" value="INNER MEMBRANE PROTEIN YGIH"/>
    <property type="match status" value="1"/>
</dbReference>
<dbReference type="Proteomes" id="UP000006437">
    <property type="component" value="Unassembled WGS sequence"/>
</dbReference>
<keyword evidence="2 10" id="KW-0444">Lipid biosynthesis</keyword>
<feature type="transmembrane region" description="Helical" evidence="10">
    <location>
        <begin position="52"/>
        <end position="75"/>
    </location>
</feature>
<dbReference type="HAMAP" id="MF_01043">
    <property type="entry name" value="PlsY"/>
    <property type="match status" value="1"/>
</dbReference>
<comment type="function">
    <text evidence="10">Catalyzes the transfer of an acyl group from acyl-phosphate (acyl-PO(4)) to glycerol-3-phosphate (G3P) to form lysophosphatidic acid (LPA). This enzyme utilizes acyl-phosphate as fatty acyl donor, but not acyl-CoA or acyl-ACP.</text>
</comment>
<accession>G9X331</accession>
<feature type="transmembrane region" description="Helical" evidence="10">
    <location>
        <begin position="81"/>
        <end position="99"/>
    </location>
</feature>
<dbReference type="HOGENOM" id="CLU_081254_4_0_9"/>
<name>G9X331_9FIRM</name>
<dbReference type="GO" id="GO:0005886">
    <property type="term" value="C:plasma membrane"/>
    <property type="evidence" value="ECO:0007669"/>
    <property type="project" value="UniProtKB-SubCell"/>
</dbReference>
<keyword evidence="8 10" id="KW-0594">Phospholipid biosynthesis</keyword>
<organism evidence="11 12">
    <name type="scientific">Peptoanaerobacter stomatis</name>
    <dbReference type="NCBI Taxonomy" id="796937"/>
    <lineage>
        <taxon>Bacteria</taxon>
        <taxon>Bacillati</taxon>
        <taxon>Bacillota</taxon>
        <taxon>Clostridia</taxon>
        <taxon>Peptostreptococcales</taxon>
        <taxon>Filifactoraceae</taxon>
        <taxon>Peptoanaerobacter</taxon>
    </lineage>
</organism>
<keyword evidence="4 10" id="KW-0812">Transmembrane</keyword>
<dbReference type="UniPathway" id="UPA00085"/>
<keyword evidence="5 10" id="KW-1133">Transmembrane helix</keyword>
<dbReference type="NCBIfam" id="TIGR00023">
    <property type="entry name" value="glycerol-3-phosphate 1-O-acyltransferase PlsY"/>
    <property type="match status" value="1"/>
</dbReference>
<sequence length="196" mass="22264">MEIVLIILFSYMIGNISPSYIFAKKYKNIDIRNVESGNAGTTNALRVMGKKVALFVFLVDFFKGFFTVFVVKYFWGMDYALVSAVFVVLGHIYPVMLGFRGGKGVATTLGILFCLFIKEILLCAVVGLTLLYIKRYVSLAALVTLFIVNIVIILFNNPLHYVAFTFFIFCIVAYKHKENIKRLINHTERKLGEKKS</sequence>
<dbReference type="GO" id="GO:0043772">
    <property type="term" value="F:acyl-phosphate glycerol-3-phosphate acyltransferase activity"/>
    <property type="evidence" value="ECO:0007669"/>
    <property type="project" value="UniProtKB-UniRule"/>
</dbReference>
<evidence type="ECO:0000256" key="9">
    <source>
        <dbReference type="ARBA" id="ARBA00023264"/>
    </source>
</evidence>
<keyword evidence="9 10" id="KW-1208">Phospholipid metabolism</keyword>
<evidence type="ECO:0000256" key="5">
    <source>
        <dbReference type="ARBA" id="ARBA00022989"/>
    </source>
</evidence>
<dbReference type="SMART" id="SM01207">
    <property type="entry name" value="G3P_acyltransf"/>
    <property type="match status" value="1"/>
</dbReference>
<proteinExistence type="inferred from homology"/>
<comment type="catalytic activity">
    <reaction evidence="10">
        <text>an acyl phosphate + sn-glycerol 3-phosphate = a 1-acyl-sn-glycero-3-phosphate + phosphate</text>
        <dbReference type="Rhea" id="RHEA:34075"/>
        <dbReference type="ChEBI" id="CHEBI:43474"/>
        <dbReference type="ChEBI" id="CHEBI:57597"/>
        <dbReference type="ChEBI" id="CHEBI:57970"/>
        <dbReference type="ChEBI" id="CHEBI:59918"/>
        <dbReference type="EC" id="2.3.1.275"/>
    </reaction>
</comment>
<comment type="subunit">
    <text evidence="10">Probably interacts with PlsX.</text>
</comment>
<keyword evidence="1 10" id="KW-1003">Cell membrane</keyword>
<evidence type="ECO:0000313" key="11">
    <source>
        <dbReference type="EMBL" id="EHL10573.1"/>
    </source>
</evidence>
<comment type="subcellular location">
    <subcellularLocation>
        <location evidence="10">Cell membrane</location>
        <topology evidence="10">Multi-pass membrane protein</topology>
    </subcellularLocation>
</comment>
<dbReference type="EC" id="2.3.1.275" evidence="10"/>
<evidence type="ECO:0000256" key="1">
    <source>
        <dbReference type="ARBA" id="ARBA00022475"/>
    </source>
</evidence>
<evidence type="ECO:0000256" key="6">
    <source>
        <dbReference type="ARBA" id="ARBA00023098"/>
    </source>
</evidence>
<evidence type="ECO:0000256" key="10">
    <source>
        <dbReference type="HAMAP-Rule" id="MF_01043"/>
    </source>
</evidence>
<dbReference type="PANTHER" id="PTHR30309:SF0">
    <property type="entry name" value="GLYCEROL-3-PHOSPHATE ACYLTRANSFERASE-RELATED"/>
    <property type="match status" value="1"/>
</dbReference>
<keyword evidence="3 10" id="KW-0808">Transferase</keyword>
<feature type="transmembrane region" description="Helical" evidence="10">
    <location>
        <begin position="6"/>
        <end position="23"/>
    </location>
</feature>
<dbReference type="AlphaFoldDB" id="G9X331"/>
<dbReference type="InterPro" id="IPR003811">
    <property type="entry name" value="G3P_acylTferase_PlsY"/>
</dbReference>
<comment type="caution">
    <text evidence="11">The sequence shown here is derived from an EMBL/GenBank/DDBJ whole genome shotgun (WGS) entry which is preliminary data.</text>
</comment>
<dbReference type="RefSeq" id="WP_009525023.1">
    <property type="nucleotide sequence ID" value="NZ_JBQMYE010000010.1"/>
</dbReference>
<dbReference type="EMBL" id="AFZE01000057">
    <property type="protein sequence ID" value="EHL10573.1"/>
    <property type="molecule type" value="Genomic_DNA"/>
</dbReference>
<evidence type="ECO:0000313" key="12">
    <source>
        <dbReference type="Proteomes" id="UP000006437"/>
    </source>
</evidence>
<keyword evidence="7 10" id="KW-0472">Membrane</keyword>
<feature type="transmembrane region" description="Helical" evidence="10">
    <location>
        <begin position="139"/>
        <end position="172"/>
    </location>
</feature>
<keyword evidence="6 10" id="KW-0443">Lipid metabolism</keyword>
<evidence type="ECO:0000256" key="3">
    <source>
        <dbReference type="ARBA" id="ARBA00022679"/>
    </source>
</evidence>
<dbReference type="GO" id="GO:0008654">
    <property type="term" value="P:phospholipid biosynthetic process"/>
    <property type="evidence" value="ECO:0007669"/>
    <property type="project" value="UniProtKB-UniRule"/>
</dbReference>
<evidence type="ECO:0000256" key="7">
    <source>
        <dbReference type="ARBA" id="ARBA00023136"/>
    </source>
</evidence>
<comment type="similarity">
    <text evidence="10">Belongs to the PlsY family.</text>
</comment>
<dbReference type="Pfam" id="PF02660">
    <property type="entry name" value="G3P_acyltransf"/>
    <property type="match status" value="1"/>
</dbReference>
<evidence type="ECO:0000256" key="4">
    <source>
        <dbReference type="ARBA" id="ARBA00022692"/>
    </source>
</evidence>
<evidence type="ECO:0000256" key="8">
    <source>
        <dbReference type="ARBA" id="ARBA00023209"/>
    </source>
</evidence>
<reference evidence="11 12" key="1">
    <citation type="submission" date="2011-08" db="EMBL/GenBank/DDBJ databases">
        <title>The Genome Sequence of Eubacteriaceae bacterium ACC19a.</title>
        <authorList>
            <consortium name="The Broad Institute Genome Sequencing Platform"/>
            <person name="Earl A."/>
            <person name="Ward D."/>
            <person name="Feldgarden M."/>
            <person name="Gevers D."/>
            <person name="Sizova M."/>
            <person name="Hazen A."/>
            <person name="Epstein S."/>
            <person name="Young S.K."/>
            <person name="Zeng Q."/>
            <person name="Gargeya S."/>
            <person name="Fitzgerald M."/>
            <person name="Haas B."/>
            <person name="Abouelleil A."/>
            <person name="Alvarado L."/>
            <person name="Arachchi H.M."/>
            <person name="Berlin A."/>
            <person name="Brown A."/>
            <person name="Chapman S.B."/>
            <person name="Chen Z."/>
            <person name="Dunbar C."/>
            <person name="Freedman E."/>
            <person name="Gearin G."/>
            <person name="Gellesch M."/>
            <person name="Goldberg J."/>
            <person name="Griggs A."/>
            <person name="Gujja S."/>
            <person name="Heiman D."/>
            <person name="Howarth C."/>
            <person name="Larson L."/>
            <person name="Lui A."/>
            <person name="MacDonald P.J.P."/>
            <person name="Montmayeur A."/>
            <person name="Murphy C."/>
            <person name="Neiman D."/>
            <person name="Pearson M."/>
            <person name="Priest M."/>
            <person name="Roberts A."/>
            <person name="Saif S."/>
            <person name="Shea T."/>
            <person name="Shenoy N."/>
            <person name="Sisk P."/>
            <person name="Stolte C."/>
            <person name="Sykes S."/>
            <person name="Wortman J."/>
            <person name="Nusbaum C."/>
            <person name="Birren B."/>
        </authorList>
    </citation>
    <scope>NUCLEOTIDE SEQUENCE [LARGE SCALE GENOMIC DNA]</scope>
    <source>
        <strain evidence="11 12">ACC19a</strain>
    </source>
</reference>